<evidence type="ECO:0000256" key="11">
    <source>
        <dbReference type="SAM" id="Phobius"/>
    </source>
</evidence>
<dbReference type="PROSITE" id="PS00806">
    <property type="entry name" value="ALDOLASE_CLASS_II_2"/>
    <property type="match status" value="1"/>
</dbReference>
<dbReference type="GO" id="GO:0004332">
    <property type="term" value="F:fructose-bisphosphate aldolase activity"/>
    <property type="evidence" value="ECO:0007669"/>
    <property type="project" value="UniProtKB-EC"/>
</dbReference>
<dbReference type="SUPFAM" id="SSF56317">
    <property type="entry name" value="Carbon-nitrogen hydrolase"/>
    <property type="match status" value="1"/>
</dbReference>
<dbReference type="PANTHER" id="PTHR30559:SF0">
    <property type="entry name" value="FRUCTOSE-BISPHOSPHATE ALDOLASE"/>
    <property type="match status" value="1"/>
</dbReference>
<evidence type="ECO:0000313" key="13">
    <source>
        <dbReference type="EMBL" id="CEP13395.1"/>
    </source>
</evidence>
<reference evidence="13 14" key="1">
    <citation type="submission" date="2014-09" db="EMBL/GenBank/DDBJ databases">
        <authorList>
            <person name="Ellenberger Sabrina"/>
        </authorList>
    </citation>
    <scope>NUCLEOTIDE SEQUENCE [LARGE SCALE GENOMIC DNA]</scope>
    <source>
        <strain evidence="13 14">CBS 412.66</strain>
    </source>
</reference>
<keyword evidence="11" id="KW-0472">Membrane</keyword>
<dbReference type="InterPro" id="IPR036526">
    <property type="entry name" value="C-N_Hydrolase_sf"/>
</dbReference>
<dbReference type="EC" id="4.1.2.13" evidence="6"/>
<dbReference type="GO" id="GO:0006094">
    <property type="term" value="P:gluconeogenesis"/>
    <property type="evidence" value="ECO:0007669"/>
    <property type="project" value="TreeGrafter"/>
</dbReference>
<organism evidence="13 14">
    <name type="scientific">Parasitella parasitica</name>
    <dbReference type="NCBI Taxonomy" id="35722"/>
    <lineage>
        <taxon>Eukaryota</taxon>
        <taxon>Fungi</taxon>
        <taxon>Fungi incertae sedis</taxon>
        <taxon>Mucoromycota</taxon>
        <taxon>Mucoromycotina</taxon>
        <taxon>Mucoromycetes</taxon>
        <taxon>Mucorales</taxon>
        <taxon>Mucorineae</taxon>
        <taxon>Mucoraceae</taxon>
        <taxon>Parasitella</taxon>
    </lineage>
</organism>
<protein>
    <recommendedName>
        <fullName evidence="6">fructose-bisphosphate aldolase</fullName>
        <ecNumber evidence="6">4.1.2.13</ecNumber>
    </recommendedName>
</protein>
<dbReference type="UniPathway" id="UPA00109">
    <property type="reaction ID" value="UER00183"/>
</dbReference>
<dbReference type="AlphaFoldDB" id="A0A0B7NDD0"/>
<keyword evidence="10" id="KW-0456">Lyase</keyword>
<dbReference type="PROSITE" id="PS00602">
    <property type="entry name" value="ALDOLASE_CLASS_II_1"/>
    <property type="match status" value="1"/>
</dbReference>
<evidence type="ECO:0000256" key="1">
    <source>
        <dbReference type="ARBA" id="ARBA00000441"/>
    </source>
</evidence>
<dbReference type="PANTHER" id="PTHR30559">
    <property type="entry name" value="FRUCTOSE-BISPHOSPHATE ALDOLASE CLASS 2"/>
    <property type="match status" value="1"/>
</dbReference>
<dbReference type="InterPro" id="IPR013785">
    <property type="entry name" value="Aldolase_TIM"/>
</dbReference>
<dbReference type="InterPro" id="IPR003010">
    <property type="entry name" value="C-N_Hydrolase"/>
</dbReference>
<accession>A0A0B7NDD0</accession>
<evidence type="ECO:0000256" key="9">
    <source>
        <dbReference type="ARBA" id="ARBA00023152"/>
    </source>
</evidence>
<name>A0A0B7NDD0_9FUNG</name>
<evidence type="ECO:0000256" key="7">
    <source>
        <dbReference type="ARBA" id="ARBA00022723"/>
    </source>
</evidence>
<comment type="similarity">
    <text evidence="5">Belongs to the class II fructose-bisphosphate aldolase family.</text>
</comment>
<keyword evidence="7" id="KW-0479">Metal-binding</keyword>
<evidence type="ECO:0000256" key="4">
    <source>
        <dbReference type="ARBA" id="ARBA00004714"/>
    </source>
</evidence>
<keyword evidence="11" id="KW-1133">Transmembrane helix</keyword>
<dbReference type="GO" id="GO:0006096">
    <property type="term" value="P:glycolytic process"/>
    <property type="evidence" value="ECO:0007669"/>
    <property type="project" value="UniProtKB-UniPathway"/>
</dbReference>
<proteinExistence type="inferred from homology"/>
<dbReference type="InterPro" id="IPR006411">
    <property type="entry name" value="Fruct_bisP_bact"/>
</dbReference>
<dbReference type="InterPro" id="IPR000771">
    <property type="entry name" value="FBA_II"/>
</dbReference>
<evidence type="ECO:0000256" key="5">
    <source>
        <dbReference type="ARBA" id="ARBA00005812"/>
    </source>
</evidence>
<feature type="transmembrane region" description="Helical" evidence="11">
    <location>
        <begin position="380"/>
        <end position="402"/>
    </location>
</feature>
<dbReference type="Gene3D" id="3.60.110.10">
    <property type="entry name" value="Carbon-nitrogen hydrolase"/>
    <property type="match status" value="1"/>
</dbReference>
<keyword evidence="11" id="KW-0812">Transmembrane</keyword>
<comment type="cofactor">
    <cofactor evidence="2">
        <name>Zn(2+)</name>
        <dbReference type="ChEBI" id="CHEBI:29105"/>
    </cofactor>
</comment>
<dbReference type="EMBL" id="LN729576">
    <property type="protein sequence ID" value="CEP13395.1"/>
    <property type="molecule type" value="Genomic_DNA"/>
</dbReference>
<dbReference type="OrthoDB" id="2626014at2759"/>
<comment type="pathway">
    <text evidence="4">Carbohydrate degradation; glycolysis; D-glyceraldehyde 3-phosphate and glycerone phosphate from D-glucose: step 4/4.</text>
</comment>
<evidence type="ECO:0000256" key="3">
    <source>
        <dbReference type="ARBA" id="ARBA00002181"/>
    </source>
</evidence>
<dbReference type="STRING" id="35722.A0A0B7NDD0"/>
<dbReference type="FunFam" id="3.20.20.70:FF:000013">
    <property type="entry name" value="Class II fructose-bisphosphate aldolase"/>
    <property type="match status" value="1"/>
</dbReference>
<evidence type="ECO:0000256" key="2">
    <source>
        <dbReference type="ARBA" id="ARBA00001947"/>
    </source>
</evidence>
<sequence length="765" mass="84758">MGLLDIVPAGVVTGKNLLKVFEYARENKFAIPAINCTSTSTVNAALEAARDIKSPIIIQFSQGGAAYFAGKGLDNKNQEASIIGAVAGAQYVRTVAKAYGIPVIIHSDHCAKKLLPWFDGMLAADEEYFKAHGEPLFSSHMLDLSEETKEENIETCLKYLKRMAAIECWLEMEIGITGGEEDGVDNSGVDNAALYTQPEDIWDIYDAFSKVTNLFSIAAGFGNVHGVYAPGNVKLHPELLGKHQEFVVEKLKSDEKKPVFFVFHGGSGSTEEEIAEAVKNGVVKMNVDTDTQWAYWDGLRNYYEGKKAYLQSQVGNPDGENKPNKKYYDPRVFIRESEKSMSKRVQQACKDLVASFVIHLILLIVLLAEKYILSRQHCTIARVLVLPCIWTGLWTLLIRYGAIGDYPSMSTALVTWPDFAQVADLGGRPLLDFLLVLFGTSILEIGSLPLQCLSGNDELLQNSSISAIAVNDDEENNYQHSSPMHKKQYLSLLTHPLTIFIGAIALVLTYGGARANIHTGSFYQTSYPQYIPKTEQVGCVVGPGSDFPDLQMQHDIWFNHTTSLIEAGAKLIIWSELTTSVKDMDEEFEFLERAKTLASTYKVYLGVTYAAIDPVGQNKFVFITKEGEIGIDYNKAHPVPSVFISQASILNVDLMLQPSWTWGPIGTYHQQTNTLRSVENGFTLFRCVSQGVSGIYEPTLNGIFNQKVASLNAEHYLFSLPLQKRVATLYGYIGDSFGFCCFALGIVLLLLQIHRNNKRGQLSLD</sequence>
<dbReference type="SUPFAM" id="SSF51569">
    <property type="entry name" value="Aldolase"/>
    <property type="match status" value="1"/>
</dbReference>
<keyword evidence="9" id="KW-0324">Glycolysis</keyword>
<dbReference type="Gene3D" id="3.20.20.70">
    <property type="entry name" value="Aldolase class I"/>
    <property type="match status" value="1"/>
</dbReference>
<evidence type="ECO:0000313" key="14">
    <source>
        <dbReference type="Proteomes" id="UP000054107"/>
    </source>
</evidence>
<feature type="transmembrane region" description="Helical" evidence="11">
    <location>
        <begin position="729"/>
        <end position="751"/>
    </location>
</feature>
<keyword evidence="14" id="KW-1185">Reference proteome</keyword>
<gene>
    <name evidence="13" type="primary">PARPA_07456.1 scaffold 27627</name>
</gene>
<dbReference type="CDD" id="cd00946">
    <property type="entry name" value="FBP_aldolase_IIA"/>
    <property type="match status" value="1"/>
</dbReference>
<feature type="transmembrane region" description="Helical" evidence="11">
    <location>
        <begin position="489"/>
        <end position="511"/>
    </location>
</feature>
<evidence type="ECO:0000256" key="8">
    <source>
        <dbReference type="ARBA" id="ARBA00022833"/>
    </source>
</evidence>
<feature type="transmembrane region" description="Helical" evidence="11">
    <location>
        <begin position="352"/>
        <end position="368"/>
    </location>
</feature>
<evidence type="ECO:0000259" key="12">
    <source>
        <dbReference type="PROSITE" id="PS50263"/>
    </source>
</evidence>
<comment type="catalytic activity">
    <reaction evidence="1">
        <text>beta-D-fructose 1,6-bisphosphate = D-glyceraldehyde 3-phosphate + dihydroxyacetone phosphate</text>
        <dbReference type="Rhea" id="RHEA:14729"/>
        <dbReference type="ChEBI" id="CHEBI:32966"/>
        <dbReference type="ChEBI" id="CHEBI:57642"/>
        <dbReference type="ChEBI" id="CHEBI:59776"/>
        <dbReference type="EC" id="4.1.2.13"/>
    </reaction>
</comment>
<dbReference type="NCBIfam" id="TIGR01520">
    <property type="entry name" value="FruBisAldo_II_A"/>
    <property type="match status" value="1"/>
</dbReference>
<dbReference type="NCBIfam" id="TIGR00167">
    <property type="entry name" value="cbbA"/>
    <property type="match status" value="1"/>
</dbReference>
<dbReference type="Proteomes" id="UP000054107">
    <property type="component" value="Unassembled WGS sequence"/>
</dbReference>
<dbReference type="Pfam" id="PF01116">
    <property type="entry name" value="F_bP_aldolase"/>
    <property type="match status" value="1"/>
</dbReference>
<feature type="transmembrane region" description="Helical" evidence="11">
    <location>
        <begin position="433"/>
        <end position="453"/>
    </location>
</feature>
<evidence type="ECO:0000256" key="6">
    <source>
        <dbReference type="ARBA" id="ARBA00013068"/>
    </source>
</evidence>
<dbReference type="GO" id="GO:0008270">
    <property type="term" value="F:zinc ion binding"/>
    <property type="evidence" value="ECO:0007669"/>
    <property type="project" value="InterPro"/>
</dbReference>
<dbReference type="GO" id="GO:0005829">
    <property type="term" value="C:cytosol"/>
    <property type="evidence" value="ECO:0007669"/>
    <property type="project" value="TreeGrafter"/>
</dbReference>
<keyword evidence="8" id="KW-0862">Zinc</keyword>
<dbReference type="NCBIfam" id="NF006628">
    <property type="entry name" value="PRK09197.1"/>
    <property type="match status" value="1"/>
</dbReference>
<feature type="domain" description="CN hydrolase" evidence="12">
    <location>
        <begin position="523"/>
        <end position="731"/>
    </location>
</feature>
<evidence type="ECO:0000256" key="10">
    <source>
        <dbReference type="ARBA" id="ARBA00023239"/>
    </source>
</evidence>
<comment type="function">
    <text evidence="3">Catalyzes the aldol condensation of dihydroxyacetone phosphate (DHAP or glycerone-phosphate) with glyceraldehyde 3-phosphate (G3P) to form fructose 1,6-bisphosphate (FBP) in gluconeogenesis and the reverse reaction in glycolysis.</text>
</comment>
<dbReference type="PROSITE" id="PS50263">
    <property type="entry name" value="CN_HYDROLASE"/>
    <property type="match status" value="1"/>
</dbReference>